<dbReference type="Pfam" id="PF17963">
    <property type="entry name" value="Big_9"/>
    <property type="match status" value="1"/>
</dbReference>
<evidence type="ECO:0000256" key="6">
    <source>
        <dbReference type="PIRSR" id="PIRSR615500-1"/>
    </source>
</evidence>
<dbReference type="Pfam" id="PF22352">
    <property type="entry name" value="K319L-like_PKD"/>
    <property type="match status" value="4"/>
</dbReference>
<feature type="active site" description="Charge relay system" evidence="6 7">
    <location>
        <position position="278"/>
    </location>
</feature>
<name>A0A432XFQ0_9GAMM</name>
<feature type="domain" description="Ig-like" evidence="10">
    <location>
        <begin position="1296"/>
        <end position="1383"/>
    </location>
</feature>
<dbReference type="Pfam" id="PF00082">
    <property type="entry name" value="Peptidase_S8"/>
    <property type="match status" value="1"/>
</dbReference>
<dbReference type="EMBL" id="PIPT01000005">
    <property type="protein sequence ID" value="RUO47599.1"/>
    <property type="molecule type" value="Genomic_DNA"/>
</dbReference>
<feature type="chain" id="PRO_5019353705" description="Ig-like domain-containing protein" evidence="9">
    <location>
        <begin position="31"/>
        <end position="1615"/>
    </location>
</feature>
<dbReference type="Proteomes" id="UP000286678">
    <property type="component" value="Unassembled WGS sequence"/>
</dbReference>
<dbReference type="PROSITE" id="PS00138">
    <property type="entry name" value="SUBTILASE_SER"/>
    <property type="match status" value="1"/>
</dbReference>
<dbReference type="Gene3D" id="2.60.40.10">
    <property type="entry name" value="Immunoglobulins"/>
    <property type="match status" value="4"/>
</dbReference>
<dbReference type="InterPro" id="IPR015500">
    <property type="entry name" value="Peptidase_S8_subtilisin-rel"/>
</dbReference>
<dbReference type="InterPro" id="IPR045051">
    <property type="entry name" value="SBT"/>
</dbReference>
<dbReference type="InterPro" id="IPR000209">
    <property type="entry name" value="Peptidase_S8/S53_dom"/>
</dbReference>
<dbReference type="InterPro" id="IPR007110">
    <property type="entry name" value="Ig-like_dom"/>
</dbReference>
<dbReference type="GO" id="GO:0006508">
    <property type="term" value="P:proteolysis"/>
    <property type="evidence" value="ECO:0007669"/>
    <property type="project" value="UniProtKB-KW"/>
</dbReference>
<dbReference type="SMART" id="SM00089">
    <property type="entry name" value="PKD"/>
    <property type="match status" value="4"/>
</dbReference>
<evidence type="ECO:0000256" key="5">
    <source>
        <dbReference type="ARBA" id="ARBA00022825"/>
    </source>
</evidence>
<dbReference type="Pfam" id="PF02225">
    <property type="entry name" value="PA"/>
    <property type="match status" value="1"/>
</dbReference>
<dbReference type="InterPro" id="IPR022409">
    <property type="entry name" value="PKD/Chitinase_dom"/>
</dbReference>
<dbReference type="InterPro" id="IPR017312">
    <property type="entry name" value="Subtilisin_Alteromonadales"/>
</dbReference>
<evidence type="ECO:0000256" key="3">
    <source>
        <dbReference type="ARBA" id="ARBA00022729"/>
    </source>
</evidence>
<dbReference type="PROSITE" id="PS00137">
    <property type="entry name" value="SUBTILASE_HIS"/>
    <property type="match status" value="1"/>
</dbReference>
<evidence type="ECO:0000256" key="2">
    <source>
        <dbReference type="ARBA" id="ARBA00022670"/>
    </source>
</evidence>
<dbReference type="InterPro" id="IPR003599">
    <property type="entry name" value="Ig_sub"/>
</dbReference>
<evidence type="ECO:0000256" key="4">
    <source>
        <dbReference type="ARBA" id="ARBA00022801"/>
    </source>
</evidence>
<dbReference type="SUPFAM" id="SSF52743">
    <property type="entry name" value="Subtilisin-like"/>
    <property type="match status" value="1"/>
</dbReference>
<feature type="active site" description="Charge relay system" evidence="6 7">
    <location>
        <position position="593"/>
    </location>
</feature>
<dbReference type="Gene3D" id="3.40.50.200">
    <property type="entry name" value="Peptidase S8/S53 domain"/>
    <property type="match status" value="1"/>
</dbReference>
<evidence type="ECO:0000256" key="8">
    <source>
        <dbReference type="RuleBase" id="RU003355"/>
    </source>
</evidence>
<keyword evidence="4 7" id="KW-0378">Hydrolase</keyword>
<gene>
    <name evidence="11" type="ORF">CWE21_07025</name>
</gene>
<keyword evidence="5 7" id="KW-0720">Serine protease</keyword>
<dbReference type="InterPro" id="IPR046450">
    <property type="entry name" value="PA_dom_sf"/>
</dbReference>
<dbReference type="InterPro" id="IPR003137">
    <property type="entry name" value="PA_domain"/>
</dbReference>
<dbReference type="Gene3D" id="2.60.40.3440">
    <property type="match status" value="1"/>
</dbReference>
<dbReference type="PRINTS" id="PR00723">
    <property type="entry name" value="SUBTILISIN"/>
</dbReference>
<dbReference type="InterPro" id="IPR023828">
    <property type="entry name" value="Peptidase_S8_Ser-AS"/>
</dbReference>
<sequence length="1615" mass="167144">MIMSNKPKAVRPAALAVAVMASLSATVAIAQQLQTQPERTLTPVQDYQAKVAKGDAQRVVRSNAVTRFIVELKDPAVATYKGGIAGFEPTSPVVTKVGKLQLGSQPVENYQVHLLQKQNEVFAALKAKLPELKVRKHMSLVFNGMVVEVAGPVADQDALLKRLNQTPGVKRVYADEKFYASMPTTVDLVNAPAVWNELGARADAGRDIRVAIIDSGIDSDHPMFADNGHPAVARPTNPDYCSSVPTFCNDKLIVARWYQPTGEISPDEVLTPEDVDGHGTHVAGTAVGNPVTATINGIAYDMSGIAPGAHLMVYKALFNDAEGNGTGSSSNLIQALEDAVADGADVINNSWGSSPGGDPANSPYRSAFAAAKNAGVLTVTAAGNDGPGDRTVGCPGCIEDGLTIASSQHGRVVSSSVVVGGQSYTSTPGNGDFAITADINASLDLAINHAANAEACSAFPAGTFSNEIVLVARGNCTFVEKAQNVQAAGAVGMIVYNNENSTIVMAMEGATLPSVMISQSAGQTIASNWNSSSSASIREPVKSVNTALQDVMSNFSSRGPNGDSSFLKPDLTAPGSNILSAVPGGYGSLSGTSMASPHVAGAAALLLDKSDGAWSAEDLKSLLMTSANDQLRGDNQVSAATPFEGGAGRLDVEAAADSFVVVDQPSLANNSCAVGCTFTRTLTNKGSSSVSFTTDLTFNDPAVSASIDDAAFTLAPGASKTVSIEIDTRYGVSGWQFGELMFVSSGSHPIMRLPIAVLAETSDNAQIVSVGETTASPKAGEPFGLEVLGALGDTGQAVTLQIDVPAQVTLDRDSVVFNKTLSQATQETVSADGRTIVWQGTQTDAANTTQMNSANSMFFAGLPLADIVESFNSICNVDDCDDDIFTVPIGDDGGIFLDGVRYDNLVATTNGIIGAGTNTGDYAGVALNQAIPSDAPPNAFWAPYWTDLEVGPNVGGGQLNYVWVDDGSNNWFVLEYENAREWDDETSGRTYTFSIWFKLGTDEVYYNYIDIPTTAPDRLTVGAESGVGAQGVIGIQRYYDGFGTHPSSDSVLTPVIETGESANVKVNFDASVSLKDVPALSAEATSGEAVTISTDGAYDGAGSAWITYAQVSSGTESYDAFLAQKVDVVGSIATQIVSNPSNGTATVLANGDLEYTSNTNFTGTDSFTYQGVDADGQTTSVGTVTVTVVAGAGNTAPTVTASASVAQVEEGGTVTLSAAASDADGDSLTYSWTQAPSAVVTLTNANSSQASFVAPEVSTDTTVTFTVTVDDGTAQASDEVTVTILAPDPVDTNTPPEASVADVTGAQAAGTTVTLDASSSSDADGDTLAFTWTQTGGTSVSIASANTATASFVVPEVSADETLTFEVSVSDGEASDTATLQVDILATEPENQAPEAVVEPVTGQQPVDTTVYLDARESSDPDGDTLTFSWTKVSGPTLTINDADQARANFVVPELEVSQTAVFQVTVSDGELTSTAQVEVQLQGANTAPNASANSALRRVPSGQAVTLSASSSGDPDGDTLSYLWEQTAGPTVELSSPEGEQTSFNAPTVSTDTDLTFKLTVSDGSLEDTDEITISVYPRETDGGSDEDESSGSFGVWLGLLALPLIWLRRKAQR</sequence>
<keyword evidence="12" id="KW-1185">Reference proteome</keyword>
<dbReference type="PROSITE" id="PS00136">
    <property type="entry name" value="SUBTILASE_ASP"/>
    <property type="match status" value="1"/>
</dbReference>
<evidence type="ECO:0000256" key="1">
    <source>
        <dbReference type="ARBA" id="ARBA00022525"/>
    </source>
</evidence>
<evidence type="ECO:0000256" key="9">
    <source>
        <dbReference type="SAM" id="SignalP"/>
    </source>
</evidence>
<dbReference type="PROSITE" id="PS50835">
    <property type="entry name" value="IG_LIKE"/>
    <property type="match status" value="2"/>
</dbReference>
<keyword evidence="1" id="KW-0964">Secreted</keyword>
<feature type="signal peptide" evidence="9">
    <location>
        <begin position="1"/>
        <end position="30"/>
    </location>
</feature>
<evidence type="ECO:0000259" key="10">
    <source>
        <dbReference type="PROSITE" id="PS50835"/>
    </source>
</evidence>
<comment type="similarity">
    <text evidence="7 8">Belongs to the peptidase S8 family.</text>
</comment>
<dbReference type="PROSITE" id="PS51892">
    <property type="entry name" value="SUBTILASE"/>
    <property type="match status" value="1"/>
</dbReference>
<dbReference type="PIRSF" id="PIRSF037898">
    <property type="entry name" value="Subtilisin_rel_Sputw3181_3341"/>
    <property type="match status" value="1"/>
</dbReference>
<keyword evidence="3 9" id="KW-0732">Signal</keyword>
<evidence type="ECO:0000313" key="11">
    <source>
        <dbReference type="EMBL" id="RUO47599.1"/>
    </source>
</evidence>
<dbReference type="PANTHER" id="PTHR10795">
    <property type="entry name" value="PROPROTEIN CONVERTASE SUBTILISIN/KEXIN"/>
    <property type="match status" value="1"/>
</dbReference>
<comment type="caution">
    <text evidence="11">The sequence shown here is derived from an EMBL/GenBank/DDBJ whole genome shotgun (WGS) entry which is preliminary data.</text>
</comment>
<organism evidence="11 12">
    <name type="scientific">Pseudidiomarina aquimaris</name>
    <dbReference type="NCBI Taxonomy" id="641841"/>
    <lineage>
        <taxon>Bacteria</taxon>
        <taxon>Pseudomonadati</taxon>
        <taxon>Pseudomonadota</taxon>
        <taxon>Gammaproteobacteria</taxon>
        <taxon>Alteromonadales</taxon>
        <taxon>Idiomarinaceae</taxon>
        <taxon>Pseudidiomarina</taxon>
    </lineage>
</organism>
<evidence type="ECO:0000313" key="12">
    <source>
        <dbReference type="Proteomes" id="UP000286678"/>
    </source>
</evidence>
<dbReference type="OrthoDB" id="614750at2"/>
<evidence type="ECO:0000256" key="7">
    <source>
        <dbReference type="PROSITE-ProRule" id="PRU01240"/>
    </source>
</evidence>
<dbReference type="InterPro" id="IPR013783">
    <property type="entry name" value="Ig-like_fold"/>
</dbReference>
<feature type="active site" description="Charge relay system" evidence="6 7">
    <location>
        <position position="214"/>
    </location>
</feature>
<accession>A0A432XFQ0</accession>
<protein>
    <recommendedName>
        <fullName evidence="10">Ig-like domain-containing protein</fullName>
    </recommendedName>
</protein>
<dbReference type="InterPro" id="IPR036852">
    <property type="entry name" value="Peptidase_S8/S53_dom_sf"/>
</dbReference>
<dbReference type="SMART" id="SM00409">
    <property type="entry name" value="IG"/>
    <property type="match status" value="3"/>
</dbReference>
<feature type="domain" description="Ig-like" evidence="10">
    <location>
        <begin position="1197"/>
        <end position="1283"/>
    </location>
</feature>
<proteinExistence type="inferred from homology"/>
<dbReference type="InterPro" id="IPR023827">
    <property type="entry name" value="Peptidase_S8_Asp-AS"/>
</dbReference>
<dbReference type="SUPFAM" id="SSF52025">
    <property type="entry name" value="PA domain"/>
    <property type="match status" value="1"/>
</dbReference>
<dbReference type="GO" id="GO:0004252">
    <property type="term" value="F:serine-type endopeptidase activity"/>
    <property type="evidence" value="ECO:0007669"/>
    <property type="project" value="UniProtKB-UniRule"/>
</dbReference>
<dbReference type="InterPro" id="IPR022398">
    <property type="entry name" value="Peptidase_S8_His-AS"/>
</dbReference>
<dbReference type="Gene3D" id="3.50.30.30">
    <property type="match status" value="1"/>
</dbReference>
<reference evidence="12" key="1">
    <citation type="journal article" date="2018" name="Front. Microbiol.">
        <title>Genome-Based Analysis Reveals the Taxonomy and Diversity of the Family Idiomarinaceae.</title>
        <authorList>
            <person name="Liu Y."/>
            <person name="Lai Q."/>
            <person name="Shao Z."/>
        </authorList>
    </citation>
    <scope>NUCLEOTIDE SEQUENCE [LARGE SCALE GENOMIC DNA]</scope>
    <source>
        <strain evidence="12">SW15</strain>
    </source>
</reference>
<keyword evidence="2 7" id="KW-0645">Protease</keyword>